<evidence type="ECO:0000313" key="1">
    <source>
        <dbReference type="EMBL" id="CBK96462.1"/>
    </source>
</evidence>
<dbReference type="Proteomes" id="UP000008803">
    <property type="component" value="Chromosome"/>
</dbReference>
<dbReference type="PATRIC" id="fig|657319.3.peg.1605"/>
<dbReference type="EMBL" id="FP929044">
    <property type="protein sequence ID" value="CBK96462.1"/>
    <property type="molecule type" value="Genomic_DNA"/>
</dbReference>
<dbReference type="AlphaFoldDB" id="D4JTP3"/>
<name>D4JTP3_9FIRM</name>
<accession>D4JTP3</accession>
<dbReference type="KEGG" id="esu:EUS_13070"/>
<proteinExistence type="predicted"/>
<evidence type="ECO:0000313" key="2">
    <source>
        <dbReference type="Proteomes" id="UP000008803"/>
    </source>
</evidence>
<dbReference type="HOGENOM" id="CLU_1213319_0_0_9"/>
<gene>
    <name evidence="1" type="ORF">EUS_13070</name>
</gene>
<sequence>MENGEKLFDTFGEYLEKCGDVEFDFFCDDLYCDHTVVWNSYNDKLTEKAKEKWNKLLGSKYEVTYSDDKYRIRQINIPDENLRKSCLDFAYAQAGYIPASEYDELFCSENRICIGNCYVNFGIKTTSLSGETRQDCENLNMTDCMTLYGRIAMNNPVSCETALTVNAVSVTGNTTEPLIVCRKGTFSYVNNWQTDKLLGNEKMFKMIADKAKIEAKSYNKFEEEEPEV</sequence>
<protein>
    <submittedName>
        <fullName evidence="1">Uncharacterized protein</fullName>
    </submittedName>
</protein>
<reference evidence="1 2" key="2">
    <citation type="submission" date="2010-03" db="EMBL/GenBank/DDBJ databases">
        <authorList>
            <person name="Pajon A."/>
        </authorList>
    </citation>
    <scope>NUCLEOTIDE SEQUENCE [LARGE SCALE GENOMIC DNA]</scope>
    <source>
        <strain evidence="1 2">70/3</strain>
    </source>
</reference>
<reference evidence="1 2" key="1">
    <citation type="submission" date="2010-03" db="EMBL/GenBank/DDBJ databases">
        <title>The genome sequence of Eubacterium siraeum 70/3.</title>
        <authorList>
            <consortium name="metaHIT consortium -- http://www.metahit.eu/"/>
            <person name="Pajon A."/>
            <person name="Turner K."/>
            <person name="Parkhill J."/>
            <person name="Duncan S."/>
            <person name="Flint H."/>
        </authorList>
    </citation>
    <scope>NUCLEOTIDE SEQUENCE [LARGE SCALE GENOMIC DNA]</scope>
    <source>
        <strain evidence="1 2">70/3</strain>
    </source>
</reference>
<dbReference type="BioCyc" id="ESIR657319:G136K-1104-MONOMER"/>
<organism evidence="1 2">
    <name type="scientific">[Eubacterium] siraeum 70/3</name>
    <dbReference type="NCBI Taxonomy" id="657319"/>
    <lineage>
        <taxon>Bacteria</taxon>
        <taxon>Bacillati</taxon>
        <taxon>Bacillota</taxon>
        <taxon>Clostridia</taxon>
        <taxon>Eubacteriales</taxon>
        <taxon>Oscillospiraceae</taxon>
        <taxon>Oscillospiraceae incertae sedis</taxon>
    </lineage>
</organism>